<dbReference type="KEGG" id="dma:DMR_34100"/>
<dbReference type="SUPFAM" id="SSF101898">
    <property type="entry name" value="NHL repeat"/>
    <property type="match status" value="1"/>
</dbReference>
<dbReference type="Gene3D" id="2.130.10.10">
    <property type="entry name" value="YVTN repeat-like/Quinoprotein amine dehydrogenase"/>
    <property type="match status" value="1"/>
</dbReference>
<name>C4XKG1_SOLM1</name>
<evidence type="ECO:0000256" key="1">
    <source>
        <dbReference type="SAM" id="MobiDB-lite"/>
    </source>
</evidence>
<dbReference type="HOGENOM" id="CLU_024928_0_0_7"/>
<protein>
    <recommendedName>
        <fullName evidence="3">Phytase-like domain-containing protein</fullName>
    </recommendedName>
</protein>
<feature type="domain" description="Phytase-like" evidence="3">
    <location>
        <begin position="60"/>
        <end position="398"/>
    </location>
</feature>
<dbReference type="PANTHER" id="PTHR37957">
    <property type="entry name" value="BLR7070 PROTEIN"/>
    <property type="match status" value="1"/>
</dbReference>
<dbReference type="EMBL" id="AP010904">
    <property type="protein sequence ID" value="BAH76901.1"/>
    <property type="molecule type" value="Genomic_DNA"/>
</dbReference>
<evidence type="ECO:0000256" key="2">
    <source>
        <dbReference type="SAM" id="SignalP"/>
    </source>
</evidence>
<organism evidence="4 5">
    <name type="scientific">Solidesulfovibrio magneticus (strain ATCC 700980 / DSM 13731 / RS-1)</name>
    <name type="common">Desulfovibrio magneticus</name>
    <dbReference type="NCBI Taxonomy" id="573370"/>
    <lineage>
        <taxon>Bacteria</taxon>
        <taxon>Pseudomonadati</taxon>
        <taxon>Thermodesulfobacteriota</taxon>
        <taxon>Desulfovibrionia</taxon>
        <taxon>Desulfovibrionales</taxon>
        <taxon>Desulfovibrionaceae</taxon>
        <taxon>Solidesulfovibrio</taxon>
    </lineage>
</organism>
<dbReference type="Proteomes" id="UP000009071">
    <property type="component" value="Chromosome"/>
</dbReference>
<evidence type="ECO:0000313" key="4">
    <source>
        <dbReference type="EMBL" id="BAH76901.1"/>
    </source>
</evidence>
<keyword evidence="5" id="KW-1185">Reference proteome</keyword>
<accession>C4XKG1</accession>
<evidence type="ECO:0000259" key="3">
    <source>
        <dbReference type="Pfam" id="PF13449"/>
    </source>
</evidence>
<feature type="chain" id="PRO_5002943661" description="Phytase-like domain-containing protein" evidence="2">
    <location>
        <begin position="22"/>
        <end position="462"/>
    </location>
</feature>
<dbReference type="InterPro" id="IPR027372">
    <property type="entry name" value="Phytase-like_dom"/>
</dbReference>
<dbReference type="OrthoDB" id="384721at2"/>
<dbReference type="eggNOG" id="COG4222">
    <property type="taxonomic scope" value="Bacteria"/>
</dbReference>
<proteinExistence type="predicted"/>
<sequence>MTSRFLPAALAVLLGAGPVLAAEAPTVQKYLVEAPASANVPAPTALAAAFPAGFPLGLGSGVAYAGRDADGAVLLWAVGDRGPNADAPNYRAAPDAKAGPAKFFPAPDYAPSIAKLRLKGDAVEVLEVKPLRTAEGKLLSGRPIPAGTTGSTGETGLGPDLAVISMDVDGVDPEGIAVDPTDGNLWLCDEYGPFLLKVEAATGKVLKKFAPGQGLPEILAKRQPNRGFEGLAVMPDGKVIAAVQSILDVDGKVKASKAPFIRLVELDPTTGTTRMFAYPHDLAVYKKSADAKLGDLTAAGPGLLVTVEQAKGADKVMRNTVYVVDLSKATDLAGKTAPDGSALETVADLAALEGLGVVPAAKKRLFDLRELGWKAEKAEGLALLPDGKTLVVASDNDFGLAGKVEKPAADKDGKPAADPTDYEIGPDGKASYEGKPADTTFAIVPSGEKTELWLVTLPEAVQ</sequence>
<feature type="compositionally biased region" description="Basic and acidic residues" evidence="1">
    <location>
        <begin position="405"/>
        <end position="415"/>
    </location>
</feature>
<keyword evidence="2" id="KW-0732">Signal</keyword>
<gene>
    <name evidence="4" type="ordered locus">DMR_34100</name>
</gene>
<dbReference type="InterPro" id="IPR015943">
    <property type="entry name" value="WD40/YVTN_repeat-like_dom_sf"/>
</dbReference>
<feature type="signal peptide" evidence="2">
    <location>
        <begin position="1"/>
        <end position="21"/>
    </location>
</feature>
<dbReference type="STRING" id="573370.DMR_34100"/>
<dbReference type="PANTHER" id="PTHR37957:SF1">
    <property type="entry name" value="PHYTASE-LIKE DOMAIN-CONTAINING PROTEIN"/>
    <property type="match status" value="1"/>
</dbReference>
<feature type="region of interest" description="Disordered" evidence="1">
    <location>
        <begin position="405"/>
        <end position="433"/>
    </location>
</feature>
<dbReference type="Pfam" id="PF13449">
    <property type="entry name" value="Phytase-like"/>
    <property type="match status" value="1"/>
</dbReference>
<dbReference type="RefSeq" id="WP_015862049.1">
    <property type="nucleotide sequence ID" value="NC_012796.1"/>
</dbReference>
<evidence type="ECO:0000313" key="5">
    <source>
        <dbReference type="Proteomes" id="UP000009071"/>
    </source>
</evidence>
<reference evidence="4 5" key="1">
    <citation type="journal article" date="2009" name="Genome Res.">
        <title>Whole genome sequence of Desulfovibrio magneticus strain RS-1 revealed common gene clusters in magnetotactic bacteria.</title>
        <authorList>
            <person name="Nakazawa H."/>
            <person name="Arakaki A."/>
            <person name="Narita-Yamada S."/>
            <person name="Yashiro I."/>
            <person name="Jinno K."/>
            <person name="Aoki N."/>
            <person name="Tsuruyama A."/>
            <person name="Okamura Y."/>
            <person name="Tanikawa S."/>
            <person name="Fujita N."/>
            <person name="Takeyama H."/>
            <person name="Matsunaga T."/>
        </authorList>
    </citation>
    <scope>NUCLEOTIDE SEQUENCE [LARGE SCALE GENOMIC DNA]</scope>
    <source>
        <strain evidence="5">ATCC 700980 / DSM 13731 / RS-1</strain>
    </source>
</reference>
<dbReference type="AlphaFoldDB" id="C4XKG1"/>